<dbReference type="InterPro" id="IPR016160">
    <property type="entry name" value="Ald_DH_CS_CYS"/>
</dbReference>
<evidence type="ECO:0000256" key="3">
    <source>
        <dbReference type="ARBA" id="ARBA00023027"/>
    </source>
</evidence>
<keyword evidence="2 4" id="KW-0560">Oxidoreductase</keyword>
<dbReference type="PANTHER" id="PTHR43570:SF20">
    <property type="entry name" value="ALDEHYDE DEHYDROGENASE ALDX-RELATED"/>
    <property type="match status" value="1"/>
</dbReference>
<dbReference type="PIRSF" id="PIRSF036492">
    <property type="entry name" value="ALDH"/>
    <property type="match status" value="1"/>
</dbReference>
<evidence type="ECO:0000256" key="6">
    <source>
        <dbReference type="PROSITE-ProRule" id="PRU10007"/>
    </source>
</evidence>
<dbReference type="PROSITE" id="PS00070">
    <property type="entry name" value="ALDEHYDE_DEHYDR_CYS"/>
    <property type="match status" value="1"/>
</dbReference>
<dbReference type="InterPro" id="IPR016162">
    <property type="entry name" value="Ald_DH_N"/>
</dbReference>
<accession>A0A2S9YPU2</accession>
<comment type="similarity">
    <text evidence="1 4 7">Belongs to the aldehyde dehydrogenase family.</text>
</comment>
<dbReference type="GO" id="GO:0004029">
    <property type="term" value="F:aldehyde dehydrogenase (NAD+) activity"/>
    <property type="evidence" value="ECO:0007669"/>
    <property type="project" value="TreeGrafter"/>
</dbReference>
<protein>
    <recommendedName>
        <fullName evidence="4">Aldehyde dehydrogenase</fullName>
    </recommendedName>
</protein>
<evidence type="ECO:0000259" key="8">
    <source>
        <dbReference type="Pfam" id="PF00171"/>
    </source>
</evidence>
<feature type="active site" evidence="5 6">
    <location>
        <position position="231"/>
    </location>
</feature>
<dbReference type="InterPro" id="IPR016163">
    <property type="entry name" value="Ald_DH_C"/>
</dbReference>
<dbReference type="SUPFAM" id="SSF53720">
    <property type="entry name" value="ALDH-like"/>
    <property type="match status" value="1"/>
</dbReference>
<dbReference type="Gene3D" id="3.40.605.10">
    <property type="entry name" value="Aldehyde Dehydrogenase, Chain A, domain 1"/>
    <property type="match status" value="1"/>
</dbReference>
<dbReference type="InterPro" id="IPR015590">
    <property type="entry name" value="Aldehyde_DH_dom"/>
</dbReference>
<organism evidence="9 10">
    <name type="scientific">Enhygromyxa salina</name>
    <dbReference type="NCBI Taxonomy" id="215803"/>
    <lineage>
        <taxon>Bacteria</taxon>
        <taxon>Pseudomonadati</taxon>
        <taxon>Myxococcota</taxon>
        <taxon>Polyangia</taxon>
        <taxon>Nannocystales</taxon>
        <taxon>Nannocystaceae</taxon>
        <taxon>Enhygromyxa</taxon>
    </lineage>
</organism>
<evidence type="ECO:0000313" key="10">
    <source>
        <dbReference type="Proteomes" id="UP000238823"/>
    </source>
</evidence>
<dbReference type="Pfam" id="PF00171">
    <property type="entry name" value="Aldedh"/>
    <property type="match status" value="1"/>
</dbReference>
<dbReference type="PANTHER" id="PTHR43570">
    <property type="entry name" value="ALDEHYDE DEHYDROGENASE"/>
    <property type="match status" value="1"/>
</dbReference>
<dbReference type="CDD" id="cd07133">
    <property type="entry name" value="ALDH_CALDH_CalB"/>
    <property type="match status" value="1"/>
</dbReference>
<dbReference type="EMBL" id="PVNL01000058">
    <property type="protein sequence ID" value="PRQ07111.1"/>
    <property type="molecule type" value="Genomic_DNA"/>
</dbReference>
<dbReference type="InterPro" id="IPR029510">
    <property type="entry name" value="Ald_DH_CS_GLU"/>
</dbReference>
<feature type="domain" description="Aldehyde dehydrogenase" evidence="8">
    <location>
        <begin position="12"/>
        <end position="459"/>
    </location>
</feature>
<dbReference type="InterPro" id="IPR016161">
    <property type="entry name" value="Ald_DH/histidinol_DH"/>
</dbReference>
<evidence type="ECO:0000256" key="4">
    <source>
        <dbReference type="PIRNR" id="PIRNR036492"/>
    </source>
</evidence>
<proteinExistence type="inferred from homology"/>
<sequence length="490" mass="53955">MSVQALRRESPPSITAEQLSSTLELQRAAFMKEGPPSYRARRHHLELLLRLVLDNQDRIAAAISADFGGSEIGGRSIGETQRVEILPTVFNIRHTIKALRRWMRPSRRSTHWATWPSLARVEYVPLGVIGVISPWNYPVSLSLGPLAGALAAGNRVMIKPSELTPKTSSLLAELIAKSFTPEHVSVATGGVEVAQAFSSLPFDHLLFTGSTSIGRMVMRAASEHLVPVTLELGGKSPAVIDRGVNFDASVGSLLLGKLYNAGQTCIAPDYLLVHDSRVDEVVQRIRTQTASMYPRLADNPEYTSIINARHRERLLGYLEDARDKGATVLEINPGDEAAERFADANKLPLTLLLDVDDSMRVMQDEIFGPLLPIKTYTDLDEAIDYINAHPRPLAAYVFSDSAKTIERVGERVVSGALSINATAVHFAQDELPFGGVGHSGMGQYHAREGFLTFSHQKAVYRQLRPNLMHLVAPPYDGELKRRLIQFMIGK</sequence>
<comment type="caution">
    <text evidence="9">The sequence shown here is derived from an EMBL/GenBank/DDBJ whole genome shotgun (WGS) entry which is preliminary data.</text>
</comment>
<dbReference type="GO" id="GO:0006081">
    <property type="term" value="P:aldehyde metabolic process"/>
    <property type="evidence" value="ECO:0007669"/>
    <property type="project" value="InterPro"/>
</dbReference>
<keyword evidence="3" id="KW-0520">NAD</keyword>
<dbReference type="OrthoDB" id="9762436at2"/>
<dbReference type="FunFam" id="3.40.605.10:FF:000004">
    <property type="entry name" value="Aldehyde dehydrogenase"/>
    <property type="match status" value="1"/>
</dbReference>
<name>A0A2S9YPU2_9BACT</name>
<dbReference type="InterPro" id="IPR012394">
    <property type="entry name" value="Aldehyde_DH_NAD(P)"/>
</dbReference>
<evidence type="ECO:0000256" key="1">
    <source>
        <dbReference type="ARBA" id="ARBA00009986"/>
    </source>
</evidence>
<evidence type="ECO:0000313" key="9">
    <source>
        <dbReference type="EMBL" id="PRQ07111.1"/>
    </source>
</evidence>
<evidence type="ECO:0000256" key="7">
    <source>
        <dbReference type="RuleBase" id="RU003345"/>
    </source>
</evidence>
<dbReference type="Gene3D" id="3.40.309.10">
    <property type="entry name" value="Aldehyde Dehydrogenase, Chain A, domain 2"/>
    <property type="match status" value="1"/>
</dbReference>
<dbReference type="GO" id="GO:0005737">
    <property type="term" value="C:cytoplasm"/>
    <property type="evidence" value="ECO:0007669"/>
    <property type="project" value="TreeGrafter"/>
</dbReference>
<gene>
    <name evidence="9" type="primary">calB</name>
    <name evidence="9" type="ORF">ENSA7_31260</name>
</gene>
<evidence type="ECO:0000256" key="5">
    <source>
        <dbReference type="PIRSR" id="PIRSR036492-1"/>
    </source>
</evidence>
<dbReference type="AlphaFoldDB" id="A0A2S9YPU2"/>
<dbReference type="PROSITE" id="PS00687">
    <property type="entry name" value="ALDEHYDE_DEHYDR_GLU"/>
    <property type="match status" value="1"/>
</dbReference>
<reference evidence="9 10" key="1">
    <citation type="submission" date="2018-03" db="EMBL/GenBank/DDBJ databases">
        <title>Draft Genome Sequences of the Obligatory Marine Myxobacteria Enhygromyxa salina SWB007.</title>
        <authorList>
            <person name="Poehlein A."/>
            <person name="Moghaddam J.A."/>
            <person name="Harms H."/>
            <person name="Alanjari M."/>
            <person name="Koenig G.M."/>
            <person name="Daniel R."/>
            <person name="Schaeberle T.F."/>
        </authorList>
    </citation>
    <scope>NUCLEOTIDE SEQUENCE [LARGE SCALE GENOMIC DNA]</scope>
    <source>
        <strain evidence="9 10">SWB007</strain>
    </source>
</reference>
<dbReference type="Proteomes" id="UP000238823">
    <property type="component" value="Unassembled WGS sequence"/>
</dbReference>
<feature type="active site" evidence="5">
    <location>
        <position position="265"/>
    </location>
</feature>
<evidence type="ECO:0000256" key="2">
    <source>
        <dbReference type="ARBA" id="ARBA00023002"/>
    </source>
</evidence>